<sequence>MTHANAPLTIQGRRRLERCRTRPITHVAAETGVSRACLSKWKSRYDQYGEAGLQDRLSVPHTSPTQTPPDVVERIEQLRRDSKRSARRIALELAGHGVRISERTVGRWLARLGINHRRFLDPDGSVNRRPPKRIVARYPGHMVHSALRGQCR</sequence>
<accession>A0A7H1PQY3</accession>
<dbReference type="AlphaFoldDB" id="A0A7H1PQY3"/>
<evidence type="ECO:0000313" key="1">
    <source>
        <dbReference type="EMBL" id="QNT90463.1"/>
    </source>
</evidence>
<gene>
    <name evidence="1" type="ORF">HEP81_00126</name>
</gene>
<evidence type="ECO:0000313" key="2">
    <source>
        <dbReference type="Proteomes" id="UP000516422"/>
    </source>
</evidence>
<organism evidence="1 2">
    <name type="scientific">Streptomyces griseofuscus</name>
    <dbReference type="NCBI Taxonomy" id="146922"/>
    <lineage>
        <taxon>Bacteria</taxon>
        <taxon>Bacillati</taxon>
        <taxon>Actinomycetota</taxon>
        <taxon>Actinomycetes</taxon>
        <taxon>Kitasatosporales</taxon>
        <taxon>Streptomycetaceae</taxon>
        <taxon>Streptomyces</taxon>
    </lineage>
</organism>
<protein>
    <submittedName>
        <fullName evidence="1">IS481 family transposase</fullName>
    </submittedName>
</protein>
<proteinExistence type="predicted"/>
<dbReference type="SUPFAM" id="SSF46689">
    <property type="entry name" value="Homeodomain-like"/>
    <property type="match status" value="1"/>
</dbReference>
<name>A0A7H1PQY3_9ACTN</name>
<dbReference type="Pfam" id="PF13565">
    <property type="entry name" value="HTH_32"/>
    <property type="match status" value="1"/>
</dbReference>
<reference evidence="1 2" key="1">
    <citation type="submission" date="2020-04" db="EMBL/GenBank/DDBJ databases">
        <title>Characterization and engineering of Streptomyces griseofuscus DSM40191 as a potential heterologous host for expression of BGCs.</title>
        <authorList>
            <person name="Gren T."/>
            <person name="Whitford C.M."/>
            <person name="Mohite O.S."/>
            <person name="Joergensen T.S."/>
            <person name="Nielsen J.B."/>
            <person name="Lee S.Y."/>
            <person name="Weber T."/>
        </authorList>
    </citation>
    <scope>NUCLEOTIDE SEQUENCE [LARGE SCALE GENOMIC DNA]</scope>
    <source>
        <strain evidence="1 2">DSM 40191</strain>
    </source>
</reference>
<dbReference type="KEGG" id="sgf:HEP81_00126"/>
<dbReference type="InterPro" id="IPR009057">
    <property type="entry name" value="Homeodomain-like_sf"/>
</dbReference>
<dbReference type="EMBL" id="CP051006">
    <property type="protein sequence ID" value="QNT90463.1"/>
    <property type="molecule type" value="Genomic_DNA"/>
</dbReference>
<dbReference type="Proteomes" id="UP000516422">
    <property type="component" value="Chromosome"/>
</dbReference>